<name>A0AB38FDB2_RHOWR</name>
<dbReference type="Pfam" id="PF01408">
    <property type="entry name" value="GFO_IDH_MocA"/>
    <property type="match status" value="1"/>
</dbReference>
<dbReference type="Gene3D" id="3.30.360.10">
    <property type="entry name" value="Dihydrodipicolinate Reductase, domain 2"/>
    <property type="match status" value="1"/>
</dbReference>
<evidence type="ECO:0000259" key="1">
    <source>
        <dbReference type="Pfam" id="PF01408"/>
    </source>
</evidence>
<dbReference type="EMBL" id="UAUI01000011">
    <property type="protein sequence ID" value="SPZ39496.1"/>
    <property type="molecule type" value="Genomic_DNA"/>
</dbReference>
<dbReference type="InterPro" id="IPR000683">
    <property type="entry name" value="Gfo/Idh/MocA-like_OxRdtase_N"/>
</dbReference>
<reference evidence="3 4" key="1">
    <citation type="submission" date="2018-06" db="EMBL/GenBank/DDBJ databases">
        <authorList>
            <consortium name="Pathogen Informatics"/>
            <person name="Doyle S."/>
        </authorList>
    </citation>
    <scope>NUCLEOTIDE SEQUENCE [LARGE SCALE GENOMIC DNA]</scope>
    <source>
        <strain evidence="3 4">NCTC13229</strain>
    </source>
</reference>
<dbReference type="SUPFAM" id="SSF51735">
    <property type="entry name" value="NAD(P)-binding Rossmann-fold domains"/>
    <property type="match status" value="1"/>
</dbReference>
<dbReference type="Proteomes" id="UP000251211">
    <property type="component" value="Unassembled WGS sequence"/>
</dbReference>
<dbReference type="InterPro" id="IPR036291">
    <property type="entry name" value="NAD(P)-bd_dom_sf"/>
</dbReference>
<dbReference type="RefSeq" id="WP_112299924.1">
    <property type="nucleotide sequence ID" value="NZ_QTTP01000001.1"/>
</dbReference>
<proteinExistence type="predicted"/>
<dbReference type="Gene3D" id="3.40.50.720">
    <property type="entry name" value="NAD(P)-binding Rossmann-like Domain"/>
    <property type="match status" value="1"/>
</dbReference>
<dbReference type="SUPFAM" id="SSF55347">
    <property type="entry name" value="Glyceraldehyde-3-phosphate dehydrogenase-like, C-terminal domain"/>
    <property type="match status" value="1"/>
</dbReference>
<protein>
    <submittedName>
        <fullName evidence="3">Oxidoreductase</fullName>
        <ecNumber evidence="3">1.-.-.-</ecNumber>
    </submittedName>
</protein>
<evidence type="ECO:0000259" key="2">
    <source>
        <dbReference type="Pfam" id="PF22685"/>
    </source>
</evidence>
<dbReference type="PANTHER" id="PTHR43708:SF1">
    <property type="entry name" value="GALACTOSE_LACTOSE METABOLISM REGULATORY PROTEIN GAL80"/>
    <property type="match status" value="1"/>
</dbReference>
<dbReference type="EC" id="1.-.-.-" evidence="3"/>
<dbReference type="GO" id="GO:0000166">
    <property type="term" value="F:nucleotide binding"/>
    <property type="evidence" value="ECO:0007669"/>
    <property type="project" value="InterPro"/>
</dbReference>
<gene>
    <name evidence="3" type="primary">yvaA_2</name>
    <name evidence="3" type="ORF">NCTC13229_02975</name>
</gene>
<feature type="domain" description="Gal80p-like C-terminal" evidence="2">
    <location>
        <begin position="134"/>
        <end position="272"/>
    </location>
</feature>
<organism evidence="3 4">
    <name type="scientific">Rhodococcus wratislaviensis</name>
    <name type="common">Tsukamurella wratislaviensis</name>
    <dbReference type="NCBI Taxonomy" id="44752"/>
    <lineage>
        <taxon>Bacteria</taxon>
        <taxon>Bacillati</taxon>
        <taxon>Actinomycetota</taxon>
        <taxon>Actinomycetes</taxon>
        <taxon>Mycobacteriales</taxon>
        <taxon>Nocardiaceae</taxon>
        <taxon>Rhodococcus</taxon>
    </lineage>
</organism>
<comment type="caution">
    <text evidence="3">The sequence shown here is derived from an EMBL/GenBank/DDBJ whole genome shotgun (WGS) entry which is preliminary data.</text>
</comment>
<evidence type="ECO:0000313" key="4">
    <source>
        <dbReference type="Proteomes" id="UP000251211"/>
    </source>
</evidence>
<dbReference type="InterPro" id="IPR051317">
    <property type="entry name" value="Gfo/Idh/MocA_oxidoreduct"/>
</dbReference>
<sequence>MPNKIRLGLVGASLSSHWASESHFPALAASPDVELTAVCTSKPESAEAARVALGARLAFHDYREMVNSPEIDAVGVVLRVPQHYEPTKAALEAGKHVYTEWPLARNTTEAEELAALARASGVQTVVGLQSRLSPTLMYVKELIESGYLGEVLSYNLSGFRYGGPSERPSSRTWLADAANGANTLTIAFGHVIDTLRFVAGDFAQMRSLLSVQTPKWHETDTGRTVDVTAPDDVQVNGRLISGAVASVHVAAAPWAGTGFRMEIYGRDGTMVVSNSISPQRGETLRLQAARGTNELADLEIPGRFDFLPPDFPRGNPFNVGQLYSVFAEAIRTGNNAAPTFETAVDLHRVLDDVTRSSDLGHETCV</sequence>
<dbReference type="InterPro" id="IPR055080">
    <property type="entry name" value="Gal80p-like_C"/>
</dbReference>
<dbReference type="AlphaFoldDB" id="A0AB38FDB2"/>
<feature type="domain" description="Gfo/Idh/MocA-like oxidoreductase N-terminal" evidence="1">
    <location>
        <begin position="5"/>
        <end position="127"/>
    </location>
</feature>
<dbReference type="GO" id="GO:0016491">
    <property type="term" value="F:oxidoreductase activity"/>
    <property type="evidence" value="ECO:0007669"/>
    <property type="project" value="UniProtKB-KW"/>
</dbReference>
<dbReference type="PANTHER" id="PTHR43708">
    <property type="entry name" value="CONSERVED EXPRESSED OXIDOREDUCTASE (EUROFUNG)"/>
    <property type="match status" value="1"/>
</dbReference>
<accession>A0AB38FDB2</accession>
<dbReference type="Pfam" id="PF22685">
    <property type="entry name" value="Gal80p_C-like"/>
    <property type="match status" value="1"/>
</dbReference>
<evidence type="ECO:0000313" key="3">
    <source>
        <dbReference type="EMBL" id="SPZ39496.1"/>
    </source>
</evidence>
<keyword evidence="3" id="KW-0560">Oxidoreductase</keyword>